<accession>A0ACC1T3B7</accession>
<dbReference type="Proteomes" id="UP001148662">
    <property type="component" value="Unassembled WGS sequence"/>
</dbReference>
<evidence type="ECO:0000313" key="1">
    <source>
        <dbReference type="EMBL" id="KAJ3552215.1"/>
    </source>
</evidence>
<proteinExistence type="predicted"/>
<reference evidence="1" key="1">
    <citation type="submission" date="2022-07" db="EMBL/GenBank/DDBJ databases">
        <title>Genome Sequence of Phlebia brevispora.</title>
        <authorList>
            <person name="Buettner E."/>
        </authorList>
    </citation>
    <scope>NUCLEOTIDE SEQUENCE</scope>
    <source>
        <strain evidence="1">MPL23</strain>
    </source>
</reference>
<protein>
    <submittedName>
        <fullName evidence="1">Uncharacterized protein</fullName>
    </submittedName>
</protein>
<sequence length="222" mass="25023">MPKPKGRASGRSQQEAATQAVNEQPKLLTTQQKATKTRARYREGEERSQMKMLSAFFVRILRPTLVTRANNIATAATGPRLSKTRAGDKIREWNAPTRKCTISQAVRVPESDVEHEGEPEDSKKTKKLRKKRDPVFVALKNTARVPSSDHSDDDPDLHGWLSDEKPHTRRGGSDENDEDGDLYKPSEESDDTGHIDKSLRYRRGPITVIGLMWTTTWMTSAL</sequence>
<dbReference type="EMBL" id="JANHOG010000690">
    <property type="protein sequence ID" value="KAJ3552215.1"/>
    <property type="molecule type" value="Genomic_DNA"/>
</dbReference>
<name>A0ACC1T3B7_9APHY</name>
<evidence type="ECO:0000313" key="2">
    <source>
        <dbReference type="Proteomes" id="UP001148662"/>
    </source>
</evidence>
<keyword evidence="2" id="KW-1185">Reference proteome</keyword>
<comment type="caution">
    <text evidence="1">The sequence shown here is derived from an EMBL/GenBank/DDBJ whole genome shotgun (WGS) entry which is preliminary data.</text>
</comment>
<gene>
    <name evidence="1" type="ORF">NM688_g4270</name>
</gene>
<organism evidence="1 2">
    <name type="scientific">Phlebia brevispora</name>
    <dbReference type="NCBI Taxonomy" id="194682"/>
    <lineage>
        <taxon>Eukaryota</taxon>
        <taxon>Fungi</taxon>
        <taxon>Dikarya</taxon>
        <taxon>Basidiomycota</taxon>
        <taxon>Agaricomycotina</taxon>
        <taxon>Agaricomycetes</taxon>
        <taxon>Polyporales</taxon>
        <taxon>Meruliaceae</taxon>
        <taxon>Phlebia</taxon>
    </lineage>
</organism>